<dbReference type="InterPro" id="IPR029016">
    <property type="entry name" value="GAF-like_dom_sf"/>
</dbReference>
<evidence type="ECO:0000259" key="4">
    <source>
        <dbReference type="PROSITE" id="PS51077"/>
    </source>
</evidence>
<organism evidence="6 7">
    <name type="scientific">Dactylosporangium maewongense</name>
    <dbReference type="NCBI Taxonomy" id="634393"/>
    <lineage>
        <taxon>Bacteria</taxon>
        <taxon>Bacillati</taxon>
        <taxon>Actinomycetota</taxon>
        <taxon>Actinomycetes</taxon>
        <taxon>Micromonosporales</taxon>
        <taxon>Micromonosporaceae</taxon>
        <taxon>Dactylosporangium</taxon>
    </lineage>
</organism>
<dbReference type="Gene3D" id="1.10.10.10">
    <property type="entry name" value="Winged helix-like DNA-binding domain superfamily/Winged helix DNA-binding domain"/>
    <property type="match status" value="1"/>
</dbReference>
<dbReference type="Pfam" id="PF01614">
    <property type="entry name" value="IclR_C"/>
    <property type="match status" value="1"/>
</dbReference>
<dbReference type="RefSeq" id="WP_344511710.1">
    <property type="nucleotide sequence ID" value="NZ_BAAAQD010000029.1"/>
</dbReference>
<dbReference type="SUPFAM" id="SSF46785">
    <property type="entry name" value="Winged helix' DNA-binding domain"/>
    <property type="match status" value="1"/>
</dbReference>
<dbReference type="InterPro" id="IPR036390">
    <property type="entry name" value="WH_DNA-bd_sf"/>
</dbReference>
<dbReference type="InterPro" id="IPR014757">
    <property type="entry name" value="Tscrpt_reg_IclR_C"/>
</dbReference>
<evidence type="ECO:0000256" key="1">
    <source>
        <dbReference type="ARBA" id="ARBA00023015"/>
    </source>
</evidence>
<keyword evidence="2" id="KW-0238">DNA-binding</keyword>
<keyword evidence="3" id="KW-0804">Transcription</keyword>
<dbReference type="PROSITE" id="PS51077">
    <property type="entry name" value="HTH_ICLR"/>
    <property type="match status" value="1"/>
</dbReference>
<feature type="domain" description="HTH iclR-type" evidence="4">
    <location>
        <begin position="13"/>
        <end position="74"/>
    </location>
</feature>
<keyword evidence="7" id="KW-1185">Reference proteome</keyword>
<dbReference type="Proteomes" id="UP001501470">
    <property type="component" value="Unassembled WGS sequence"/>
</dbReference>
<dbReference type="InterPro" id="IPR050707">
    <property type="entry name" value="HTH_MetabolicPath_Reg"/>
</dbReference>
<dbReference type="SMART" id="SM00346">
    <property type="entry name" value="HTH_ICLR"/>
    <property type="match status" value="1"/>
</dbReference>
<gene>
    <name evidence="6" type="ORF">GCM10009827_096840</name>
</gene>
<evidence type="ECO:0000313" key="7">
    <source>
        <dbReference type="Proteomes" id="UP001501470"/>
    </source>
</evidence>
<evidence type="ECO:0000256" key="2">
    <source>
        <dbReference type="ARBA" id="ARBA00023125"/>
    </source>
</evidence>
<dbReference type="Gene3D" id="3.30.450.40">
    <property type="match status" value="2"/>
</dbReference>
<reference evidence="6 7" key="1">
    <citation type="journal article" date="2019" name="Int. J. Syst. Evol. Microbiol.">
        <title>The Global Catalogue of Microorganisms (GCM) 10K type strain sequencing project: providing services to taxonomists for standard genome sequencing and annotation.</title>
        <authorList>
            <consortium name="The Broad Institute Genomics Platform"/>
            <consortium name="The Broad Institute Genome Sequencing Center for Infectious Disease"/>
            <person name="Wu L."/>
            <person name="Ma J."/>
        </authorList>
    </citation>
    <scope>NUCLEOTIDE SEQUENCE [LARGE SCALE GENOMIC DNA]</scope>
    <source>
        <strain evidence="6 7">JCM 15933</strain>
    </source>
</reference>
<proteinExistence type="predicted"/>
<evidence type="ECO:0000259" key="5">
    <source>
        <dbReference type="PROSITE" id="PS51078"/>
    </source>
</evidence>
<accession>A0ABN2CPV5</accession>
<protein>
    <submittedName>
        <fullName evidence="6">Helix-turn-helix domain-containing protein</fullName>
    </submittedName>
</protein>
<evidence type="ECO:0000256" key="3">
    <source>
        <dbReference type="ARBA" id="ARBA00023163"/>
    </source>
</evidence>
<name>A0ABN2CPV5_9ACTN</name>
<comment type="caution">
    <text evidence="6">The sequence shown here is derived from an EMBL/GenBank/DDBJ whole genome shotgun (WGS) entry which is preliminary data.</text>
</comment>
<sequence>MTEQSTGRTQVGSQTLARGLRALLSVVESPNGVTIQQLATELGVHRSIAYRLLQTLADFGFVSQSADSFYRAGPRLATLADAYLPTLRELAIPVMREVADELGCTVSLFVANGAEAVSIELVEPTTTSHHIAFKAGMRTPINRGAAGYALLAAGPQVAGEPAEVALARERGYATSVGEIEIGCYGVAAPIPNCSPRACLNLITYREDQAKAAEASILAAARQVGEALPG</sequence>
<evidence type="ECO:0000313" key="6">
    <source>
        <dbReference type="EMBL" id="GAA1560272.1"/>
    </source>
</evidence>
<keyword evidence="1" id="KW-0805">Transcription regulation</keyword>
<dbReference type="PROSITE" id="PS51078">
    <property type="entry name" value="ICLR_ED"/>
    <property type="match status" value="1"/>
</dbReference>
<dbReference type="PANTHER" id="PTHR30136:SF24">
    <property type="entry name" value="HTH-TYPE TRANSCRIPTIONAL REPRESSOR ALLR"/>
    <property type="match status" value="1"/>
</dbReference>
<dbReference type="EMBL" id="BAAAQD010000029">
    <property type="protein sequence ID" value="GAA1560272.1"/>
    <property type="molecule type" value="Genomic_DNA"/>
</dbReference>
<feature type="domain" description="IclR-ED" evidence="5">
    <location>
        <begin position="75"/>
        <end position="229"/>
    </location>
</feature>
<dbReference type="SUPFAM" id="SSF55781">
    <property type="entry name" value="GAF domain-like"/>
    <property type="match status" value="1"/>
</dbReference>
<dbReference type="Pfam" id="PF09339">
    <property type="entry name" value="HTH_IclR"/>
    <property type="match status" value="1"/>
</dbReference>
<dbReference type="PANTHER" id="PTHR30136">
    <property type="entry name" value="HELIX-TURN-HELIX TRANSCRIPTIONAL REGULATOR, ICLR FAMILY"/>
    <property type="match status" value="1"/>
</dbReference>
<dbReference type="InterPro" id="IPR036388">
    <property type="entry name" value="WH-like_DNA-bd_sf"/>
</dbReference>
<dbReference type="InterPro" id="IPR005471">
    <property type="entry name" value="Tscrpt_reg_IclR_N"/>
</dbReference>